<name>L8Y3K3_TUPCH</name>
<feature type="compositionally biased region" description="Basic and acidic residues" evidence="1">
    <location>
        <begin position="100"/>
        <end position="112"/>
    </location>
</feature>
<feature type="region of interest" description="Disordered" evidence="1">
    <location>
        <begin position="80"/>
        <end position="147"/>
    </location>
</feature>
<dbReference type="EMBL" id="KB366112">
    <property type="protein sequence ID" value="ELV10993.1"/>
    <property type="molecule type" value="Genomic_DNA"/>
</dbReference>
<reference evidence="3" key="1">
    <citation type="submission" date="2012-07" db="EMBL/GenBank/DDBJ databases">
        <title>Genome of the Chinese tree shrew, a rising model animal genetically related to primates.</title>
        <authorList>
            <person name="Zhang G."/>
            <person name="Fan Y."/>
            <person name="Yao Y."/>
            <person name="Huang Z."/>
        </authorList>
    </citation>
    <scope>NUCLEOTIDE SEQUENCE [LARGE SCALE GENOMIC DNA]</scope>
</reference>
<dbReference type="GO" id="GO:0000398">
    <property type="term" value="P:mRNA splicing, via spliceosome"/>
    <property type="evidence" value="ECO:0007669"/>
    <property type="project" value="InterPro"/>
</dbReference>
<organism evidence="2 3">
    <name type="scientific">Tupaia chinensis</name>
    <name type="common">Chinese tree shrew</name>
    <name type="synonym">Tupaia belangeri chinensis</name>
    <dbReference type="NCBI Taxonomy" id="246437"/>
    <lineage>
        <taxon>Eukaryota</taxon>
        <taxon>Metazoa</taxon>
        <taxon>Chordata</taxon>
        <taxon>Craniata</taxon>
        <taxon>Vertebrata</taxon>
        <taxon>Euteleostomi</taxon>
        <taxon>Mammalia</taxon>
        <taxon>Eutheria</taxon>
        <taxon>Euarchontoglires</taxon>
        <taxon>Scandentia</taxon>
        <taxon>Tupaiidae</taxon>
        <taxon>Tupaia</taxon>
    </lineage>
</organism>
<sequence length="147" mass="16550">MKVLENWTKDSKLELEVLEDLQEFKDLNQQQAHADLEAMLWQHCGSEEEWRRSGGGKTSRTIPNPTAILDNVWTVKRKVESRERSMSRLGSWPLGPGGGEEDKDRPRWDPTRPGHPSPKRPQSRQAADPAASSLSQVCAYADSDGNN</sequence>
<dbReference type="AlphaFoldDB" id="L8Y3K3"/>
<gene>
    <name evidence="2" type="ORF">TREES_T100017451</name>
</gene>
<dbReference type="Pfam" id="PF04502">
    <property type="entry name" value="Saf4_Yju2"/>
    <property type="match status" value="1"/>
</dbReference>
<evidence type="ECO:0000313" key="2">
    <source>
        <dbReference type="EMBL" id="ELV10993.1"/>
    </source>
</evidence>
<keyword evidence="3" id="KW-1185">Reference proteome</keyword>
<protein>
    <submittedName>
        <fullName evidence="2">Coiled-coil domain-containing protein 94</fullName>
    </submittedName>
</protein>
<reference evidence="3" key="2">
    <citation type="journal article" date="2013" name="Nat. Commun.">
        <title>Genome of the Chinese tree shrew.</title>
        <authorList>
            <person name="Fan Y."/>
            <person name="Huang Z.Y."/>
            <person name="Cao C.C."/>
            <person name="Chen C.S."/>
            <person name="Chen Y.X."/>
            <person name="Fan D.D."/>
            <person name="He J."/>
            <person name="Hou H.L."/>
            <person name="Hu L."/>
            <person name="Hu X.T."/>
            <person name="Jiang X.T."/>
            <person name="Lai R."/>
            <person name="Lang Y.S."/>
            <person name="Liang B."/>
            <person name="Liao S.G."/>
            <person name="Mu D."/>
            <person name="Ma Y.Y."/>
            <person name="Niu Y.Y."/>
            <person name="Sun X.Q."/>
            <person name="Xia J.Q."/>
            <person name="Xiao J."/>
            <person name="Xiong Z.Q."/>
            <person name="Xu L."/>
            <person name="Yang L."/>
            <person name="Zhang Y."/>
            <person name="Zhao W."/>
            <person name="Zhao X.D."/>
            <person name="Zheng Y.T."/>
            <person name="Zhou J.M."/>
            <person name="Zhu Y.B."/>
            <person name="Zhang G.J."/>
            <person name="Wang J."/>
            <person name="Yao Y.G."/>
        </authorList>
    </citation>
    <scope>NUCLEOTIDE SEQUENCE [LARGE SCALE GENOMIC DNA]</scope>
</reference>
<accession>L8Y3K3</accession>
<proteinExistence type="predicted"/>
<dbReference type="STRING" id="246437.L8Y3K3"/>
<dbReference type="InParanoid" id="L8Y3K3"/>
<dbReference type="InterPro" id="IPR007590">
    <property type="entry name" value="Saf4/Yju2"/>
</dbReference>
<evidence type="ECO:0000256" key="1">
    <source>
        <dbReference type="SAM" id="MobiDB-lite"/>
    </source>
</evidence>
<evidence type="ECO:0000313" key="3">
    <source>
        <dbReference type="Proteomes" id="UP000011518"/>
    </source>
</evidence>
<dbReference type="Proteomes" id="UP000011518">
    <property type="component" value="Unassembled WGS sequence"/>
</dbReference>